<evidence type="ECO:0000313" key="20">
    <source>
        <dbReference type="Proteomes" id="UP001151287"/>
    </source>
</evidence>
<evidence type="ECO:0000256" key="7">
    <source>
        <dbReference type="ARBA" id="ARBA00022729"/>
    </source>
</evidence>
<evidence type="ECO:0000259" key="18">
    <source>
        <dbReference type="PROSITE" id="PS50011"/>
    </source>
</evidence>
<feature type="domain" description="Protein kinase" evidence="18">
    <location>
        <begin position="59"/>
        <end position="337"/>
    </location>
</feature>
<dbReference type="FunFam" id="1.10.510.10:FF:000468">
    <property type="entry name" value="PTI1-like tyrosine-protein kinase 3"/>
    <property type="match status" value="1"/>
</dbReference>
<name>A0A9Q0HQ29_9POAL</name>
<dbReference type="GO" id="GO:0004674">
    <property type="term" value="F:protein serine/threonine kinase activity"/>
    <property type="evidence" value="ECO:0007669"/>
    <property type="project" value="UniProtKB-KW"/>
</dbReference>
<comment type="similarity">
    <text evidence="17">Belongs to the protein kinase superfamily.</text>
</comment>
<evidence type="ECO:0000256" key="9">
    <source>
        <dbReference type="ARBA" id="ARBA00022777"/>
    </source>
</evidence>
<keyword evidence="20" id="KW-1185">Reference proteome</keyword>
<proteinExistence type="inferred from homology"/>
<keyword evidence="12" id="KW-0472">Membrane</keyword>
<dbReference type="InterPro" id="IPR008271">
    <property type="entry name" value="Ser/Thr_kinase_AS"/>
</dbReference>
<evidence type="ECO:0000256" key="12">
    <source>
        <dbReference type="ARBA" id="ARBA00023136"/>
    </source>
</evidence>
<dbReference type="PANTHER" id="PTHR47982:SF11">
    <property type="entry name" value="PROTEIN KINASE DOMAIN-CONTAINING PROTEIN"/>
    <property type="match status" value="1"/>
</dbReference>
<dbReference type="InterPro" id="IPR000719">
    <property type="entry name" value="Prot_kinase_dom"/>
</dbReference>
<reference evidence="19" key="1">
    <citation type="journal article" date="2022" name="Cell">
        <title>Repeat-based holocentromeres influence genome architecture and karyotype evolution.</title>
        <authorList>
            <person name="Hofstatter P.G."/>
            <person name="Thangavel G."/>
            <person name="Lux T."/>
            <person name="Neumann P."/>
            <person name="Vondrak T."/>
            <person name="Novak P."/>
            <person name="Zhang M."/>
            <person name="Costa L."/>
            <person name="Castellani M."/>
            <person name="Scott A."/>
            <person name="Toegelov H."/>
            <person name="Fuchs J."/>
            <person name="Mata-Sucre Y."/>
            <person name="Dias Y."/>
            <person name="Vanzela A.L.L."/>
            <person name="Huettel B."/>
            <person name="Almeida C.C.S."/>
            <person name="Simkova H."/>
            <person name="Souza G."/>
            <person name="Pedrosa-Harand A."/>
            <person name="Macas J."/>
            <person name="Mayer K.F.X."/>
            <person name="Houben A."/>
            <person name="Marques A."/>
        </authorList>
    </citation>
    <scope>NUCLEOTIDE SEQUENCE</scope>
    <source>
        <strain evidence="19">RhyBre1mFocal</strain>
    </source>
</reference>
<dbReference type="PROSITE" id="PS50011">
    <property type="entry name" value="PROTEIN_KINASE_DOM"/>
    <property type="match status" value="1"/>
</dbReference>
<dbReference type="PANTHER" id="PTHR47982">
    <property type="entry name" value="PROLINE-RICH RECEPTOR-LIKE PROTEIN KINASE PERK4"/>
    <property type="match status" value="1"/>
</dbReference>
<dbReference type="InterPro" id="IPR011009">
    <property type="entry name" value="Kinase-like_dom_sf"/>
</dbReference>
<keyword evidence="8 16" id="KW-0547">Nucleotide-binding</keyword>
<dbReference type="SUPFAM" id="SSF56112">
    <property type="entry name" value="Protein kinase-like (PK-like)"/>
    <property type="match status" value="1"/>
</dbReference>
<dbReference type="PROSITE" id="PS00108">
    <property type="entry name" value="PROTEIN_KINASE_ST"/>
    <property type="match status" value="1"/>
</dbReference>
<dbReference type="OrthoDB" id="339325at2759"/>
<dbReference type="AlphaFoldDB" id="A0A9Q0HQ29"/>
<dbReference type="EMBL" id="JAMQYH010000003">
    <property type="protein sequence ID" value="KAJ1694214.1"/>
    <property type="molecule type" value="Genomic_DNA"/>
</dbReference>
<keyword evidence="7" id="KW-0732">Signal</keyword>
<comment type="subcellular location">
    <subcellularLocation>
        <location evidence="1">Cell membrane</location>
        <topology evidence="1">Single-pass membrane protein</topology>
    </subcellularLocation>
</comment>
<keyword evidence="13" id="KW-1015">Disulfide bond</keyword>
<dbReference type="Gene3D" id="3.30.200.20">
    <property type="entry name" value="Phosphorylase Kinase, domain 1"/>
    <property type="match status" value="1"/>
</dbReference>
<evidence type="ECO:0000256" key="17">
    <source>
        <dbReference type="RuleBase" id="RU000304"/>
    </source>
</evidence>
<accession>A0A9Q0HQ29</accession>
<dbReference type="InterPro" id="IPR047117">
    <property type="entry name" value="PERK1-13-like"/>
</dbReference>
<evidence type="ECO:0000256" key="2">
    <source>
        <dbReference type="ARBA" id="ARBA00012513"/>
    </source>
</evidence>
<comment type="caution">
    <text evidence="19">The sequence shown here is derived from an EMBL/GenBank/DDBJ whole genome shotgun (WGS) entry which is preliminary data.</text>
</comment>
<evidence type="ECO:0000256" key="4">
    <source>
        <dbReference type="ARBA" id="ARBA00022527"/>
    </source>
</evidence>
<evidence type="ECO:0000256" key="16">
    <source>
        <dbReference type="PROSITE-ProRule" id="PRU10141"/>
    </source>
</evidence>
<comment type="catalytic activity">
    <reaction evidence="15">
        <text>L-seryl-[protein] + ATP = O-phospho-L-seryl-[protein] + ADP + H(+)</text>
        <dbReference type="Rhea" id="RHEA:17989"/>
        <dbReference type="Rhea" id="RHEA-COMP:9863"/>
        <dbReference type="Rhea" id="RHEA-COMP:11604"/>
        <dbReference type="ChEBI" id="CHEBI:15378"/>
        <dbReference type="ChEBI" id="CHEBI:29999"/>
        <dbReference type="ChEBI" id="CHEBI:30616"/>
        <dbReference type="ChEBI" id="CHEBI:83421"/>
        <dbReference type="ChEBI" id="CHEBI:456216"/>
        <dbReference type="EC" id="2.7.11.1"/>
    </reaction>
</comment>
<dbReference type="Proteomes" id="UP001151287">
    <property type="component" value="Unassembled WGS sequence"/>
</dbReference>
<gene>
    <name evidence="19" type="ORF">LUZ63_010912</name>
</gene>
<protein>
    <recommendedName>
        <fullName evidence="2">non-specific serine/threonine protein kinase</fullName>
        <ecNumber evidence="2">2.7.11.1</ecNumber>
    </recommendedName>
</protein>
<dbReference type="SMART" id="SM00220">
    <property type="entry name" value="S_TKc"/>
    <property type="match status" value="1"/>
</dbReference>
<evidence type="ECO:0000256" key="11">
    <source>
        <dbReference type="ARBA" id="ARBA00022989"/>
    </source>
</evidence>
<keyword evidence="3" id="KW-1003">Cell membrane</keyword>
<evidence type="ECO:0000256" key="6">
    <source>
        <dbReference type="ARBA" id="ARBA00022692"/>
    </source>
</evidence>
<evidence type="ECO:0000256" key="13">
    <source>
        <dbReference type="ARBA" id="ARBA00023157"/>
    </source>
</evidence>
<keyword evidence="9" id="KW-0418">Kinase</keyword>
<evidence type="ECO:0000313" key="19">
    <source>
        <dbReference type="EMBL" id="KAJ1694214.1"/>
    </source>
</evidence>
<evidence type="ECO:0000256" key="15">
    <source>
        <dbReference type="ARBA" id="ARBA00048679"/>
    </source>
</evidence>
<sequence length="353" mass="39143">MLGRYRTYCCACATFTSDEQELGLPDARVSDEPLYNDIKTGNKTIRQFGWKEIEALTGGFTSAVVGEGGFSTVYLARVPGFLRSTCNFAAVKVHRGSERLNRVFKQELDVLKRVQHPHIVRLLGFCEEREEGVLVLEFAPNGNLHDKLHSKTGSILPWQNRASIATQIARALEHLHEKLDLHIIHGDIKASNILLDSKMDAKLCDFGSAKMGFSAMVQPRSAHQITGSPGYIDPHYIRSGTISKKNDVYSFGVLLFEILTGIEAFCVKKEQLLTAVLRPKLKNVSAEIECLVDQKLERDFDREEAVALASVAASCINENASMRPSMAEVVRILEEKLACSISAVSFKSDGKKL</sequence>
<keyword evidence="5" id="KW-0808">Transferase</keyword>
<dbReference type="PROSITE" id="PS00107">
    <property type="entry name" value="PROTEIN_KINASE_ATP"/>
    <property type="match status" value="1"/>
</dbReference>
<evidence type="ECO:0000256" key="1">
    <source>
        <dbReference type="ARBA" id="ARBA00004162"/>
    </source>
</evidence>
<evidence type="ECO:0000256" key="14">
    <source>
        <dbReference type="ARBA" id="ARBA00047899"/>
    </source>
</evidence>
<evidence type="ECO:0000256" key="5">
    <source>
        <dbReference type="ARBA" id="ARBA00022679"/>
    </source>
</evidence>
<dbReference type="GO" id="GO:0005524">
    <property type="term" value="F:ATP binding"/>
    <property type="evidence" value="ECO:0007669"/>
    <property type="project" value="UniProtKB-UniRule"/>
</dbReference>
<keyword evidence="4 17" id="KW-0723">Serine/threonine-protein kinase</keyword>
<dbReference type="Pfam" id="PF00069">
    <property type="entry name" value="Pkinase"/>
    <property type="match status" value="1"/>
</dbReference>
<keyword evidence="11" id="KW-1133">Transmembrane helix</keyword>
<evidence type="ECO:0000256" key="10">
    <source>
        <dbReference type="ARBA" id="ARBA00022840"/>
    </source>
</evidence>
<comment type="catalytic activity">
    <reaction evidence="14">
        <text>L-threonyl-[protein] + ATP = O-phospho-L-threonyl-[protein] + ADP + H(+)</text>
        <dbReference type="Rhea" id="RHEA:46608"/>
        <dbReference type="Rhea" id="RHEA-COMP:11060"/>
        <dbReference type="Rhea" id="RHEA-COMP:11605"/>
        <dbReference type="ChEBI" id="CHEBI:15378"/>
        <dbReference type="ChEBI" id="CHEBI:30013"/>
        <dbReference type="ChEBI" id="CHEBI:30616"/>
        <dbReference type="ChEBI" id="CHEBI:61977"/>
        <dbReference type="ChEBI" id="CHEBI:456216"/>
        <dbReference type="EC" id="2.7.11.1"/>
    </reaction>
</comment>
<evidence type="ECO:0000256" key="3">
    <source>
        <dbReference type="ARBA" id="ARBA00022475"/>
    </source>
</evidence>
<dbReference type="InterPro" id="IPR017441">
    <property type="entry name" value="Protein_kinase_ATP_BS"/>
</dbReference>
<feature type="binding site" evidence="16">
    <location>
        <position position="92"/>
    </location>
    <ligand>
        <name>ATP</name>
        <dbReference type="ChEBI" id="CHEBI:30616"/>
    </ligand>
</feature>
<dbReference type="GO" id="GO:0005886">
    <property type="term" value="C:plasma membrane"/>
    <property type="evidence" value="ECO:0007669"/>
    <property type="project" value="UniProtKB-SubCell"/>
</dbReference>
<dbReference type="EC" id="2.7.11.1" evidence="2"/>
<keyword evidence="6" id="KW-0812">Transmembrane</keyword>
<dbReference type="Gene3D" id="1.10.510.10">
    <property type="entry name" value="Transferase(Phosphotransferase) domain 1"/>
    <property type="match status" value="1"/>
</dbReference>
<keyword evidence="10 16" id="KW-0067">ATP-binding</keyword>
<organism evidence="19 20">
    <name type="scientific">Rhynchospora breviuscula</name>
    <dbReference type="NCBI Taxonomy" id="2022672"/>
    <lineage>
        <taxon>Eukaryota</taxon>
        <taxon>Viridiplantae</taxon>
        <taxon>Streptophyta</taxon>
        <taxon>Embryophyta</taxon>
        <taxon>Tracheophyta</taxon>
        <taxon>Spermatophyta</taxon>
        <taxon>Magnoliopsida</taxon>
        <taxon>Liliopsida</taxon>
        <taxon>Poales</taxon>
        <taxon>Cyperaceae</taxon>
        <taxon>Cyperoideae</taxon>
        <taxon>Rhynchosporeae</taxon>
        <taxon>Rhynchospora</taxon>
    </lineage>
</organism>
<evidence type="ECO:0000256" key="8">
    <source>
        <dbReference type="ARBA" id="ARBA00022741"/>
    </source>
</evidence>